<dbReference type="GO" id="GO:0000725">
    <property type="term" value="P:recombinational repair"/>
    <property type="evidence" value="ECO:0007669"/>
    <property type="project" value="TreeGrafter"/>
</dbReference>
<evidence type="ECO:0000256" key="8">
    <source>
        <dbReference type="ARBA" id="ARBA00034808"/>
    </source>
</evidence>
<comment type="similarity">
    <text evidence="1">Belongs to the helicase family. UvrD subfamily.</text>
</comment>
<proteinExistence type="inferred from homology"/>
<dbReference type="Gene3D" id="1.10.10.160">
    <property type="match status" value="1"/>
</dbReference>
<dbReference type="PANTHER" id="PTHR11070">
    <property type="entry name" value="UVRD / RECB / PCRA DNA HELICASE FAMILY MEMBER"/>
    <property type="match status" value="1"/>
</dbReference>
<dbReference type="Proteomes" id="UP000033930">
    <property type="component" value="Unassembled WGS sequence"/>
</dbReference>
<dbReference type="Pfam" id="PF00580">
    <property type="entry name" value="UvrD-helicase"/>
    <property type="match status" value="1"/>
</dbReference>
<comment type="catalytic activity">
    <reaction evidence="7">
        <text>Couples ATP hydrolysis with the unwinding of duplex DNA by translocating in the 3'-5' direction.</text>
        <dbReference type="EC" id="5.6.2.4"/>
    </reaction>
</comment>
<dbReference type="PROSITE" id="PS51217">
    <property type="entry name" value="UVRD_HELICASE_CTER"/>
    <property type="match status" value="1"/>
</dbReference>
<evidence type="ECO:0000256" key="9">
    <source>
        <dbReference type="ARBA" id="ARBA00048988"/>
    </source>
</evidence>
<dbReference type="GO" id="GO:0005829">
    <property type="term" value="C:cytosol"/>
    <property type="evidence" value="ECO:0007669"/>
    <property type="project" value="TreeGrafter"/>
</dbReference>
<reference evidence="13 14" key="1">
    <citation type="journal article" date="2015" name="Nature">
        <title>rRNA introns, odd ribosomes, and small enigmatic genomes across a large radiation of phyla.</title>
        <authorList>
            <person name="Brown C.T."/>
            <person name="Hug L.A."/>
            <person name="Thomas B.C."/>
            <person name="Sharon I."/>
            <person name="Castelle C.J."/>
            <person name="Singh A."/>
            <person name="Wilkins M.J."/>
            <person name="Williams K.H."/>
            <person name="Banfield J.F."/>
        </authorList>
    </citation>
    <scope>NUCLEOTIDE SEQUENCE [LARGE SCALE GENOMIC DNA]</scope>
</reference>
<dbReference type="PANTHER" id="PTHR11070:SF3">
    <property type="entry name" value="DNA 3'-5' HELICASE"/>
    <property type="match status" value="1"/>
</dbReference>
<keyword evidence="4 10" id="KW-0347">Helicase</keyword>
<keyword evidence="5 10" id="KW-0067">ATP-binding</keyword>
<keyword evidence="3 10" id="KW-0378">Hydrolase</keyword>
<dbReference type="InterPro" id="IPR013986">
    <property type="entry name" value="DExx_box_DNA_helicase_dom_sf"/>
</dbReference>
<protein>
    <recommendedName>
        <fullName evidence="8">DNA 3'-5' helicase</fullName>
        <ecNumber evidence="8">5.6.2.4</ecNumber>
    </recommendedName>
</protein>
<dbReference type="GO" id="GO:0016887">
    <property type="term" value="F:ATP hydrolysis activity"/>
    <property type="evidence" value="ECO:0007669"/>
    <property type="project" value="RHEA"/>
</dbReference>
<sequence length="696" mass="79309">MTEFVLSSKTAKDLKIDYQNDLNDQQFNVVQKGDGPVLVLAGAGSGKTRTITYRVAWLLEHGVSPDHILLLTFTNKASREMIGRVNQLLGDSSSGIWAGTFHSVANRILRMYARKLGFEPNFSILDQEDSRDLISLCLKELAIDTKNRRFPSPSILQELFSYSRNKGLEVSEVVELRHARFLHLVRDIEEVGQAYERLKKAQNSMDFDDLLLKLLNLLEQNEDVRLCLATQFQYVLVDEFQDTNVIQARIVQWLSNAHRNLFVVGDDAQSIYSFRAADIQNILSFPDTHAGAQVFHLTKNYRSTPEILAIANEVIANNTKQFEKELQAIVPSGDLPCYIPAQSQPQEAHYVADVICRLLSQNEDPSQIAVLFRAAFHSQALEFELMRRDISYEYRGGMKFFERAHIKDAIAYLRLIHNPKDISAWMRALRIHAGIGLVTAQKIAQTASGLERISDVFLLTPPKGARAQQGWTSCLNLLDAIDKSVKTPADFIKTLASSSIYKDYLEHEYPNAAERLDDLEQLVTFASQYVDLQTFLDDISLTQEYGQQDDDAFLPRIVLSTVHQAKGLEWNHVFVINLSEGAFPHKNCSSEEEIEEERRLFYVAVTRARKRLHLSYPMTGGRGYEYQAPSLFIDEISSHRLERVELRSNERFESRPLRNRSSFRNIDDEPMIVLDNDGEVINRPSPSSFLRGIDEL</sequence>
<dbReference type="AlphaFoldDB" id="A0A0G0VEW4"/>
<comment type="caution">
    <text evidence="13">The sequence shown here is derived from an EMBL/GenBank/DDBJ whole genome shotgun (WGS) entry which is preliminary data.</text>
</comment>
<evidence type="ECO:0000256" key="4">
    <source>
        <dbReference type="ARBA" id="ARBA00022806"/>
    </source>
</evidence>
<organism evidence="13 14">
    <name type="scientific">Candidatus Uhrbacteria bacterium GW2011_GWC1_41_20</name>
    <dbReference type="NCBI Taxonomy" id="1618983"/>
    <lineage>
        <taxon>Bacteria</taxon>
        <taxon>Candidatus Uhriibacteriota</taxon>
    </lineage>
</organism>
<evidence type="ECO:0000259" key="12">
    <source>
        <dbReference type="PROSITE" id="PS51217"/>
    </source>
</evidence>
<dbReference type="InterPro" id="IPR000212">
    <property type="entry name" value="DNA_helicase_UvrD/REP"/>
</dbReference>
<feature type="binding site" evidence="10">
    <location>
        <begin position="41"/>
        <end position="48"/>
    </location>
    <ligand>
        <name>ATP</name>
        <dbReference type="ChEBI" id="CHEBI:30616"/>
    </ligand>
</feature>
<evidence type="ECO:0000313" key="14">
    <source>
        <dbReference type="Proteomes" id="UP000033930"/>
    </source>
</evidence>
<dbReference type="InterPro" id="IPR014016">
    <property type="entry name" value="UvrD-like_ATP-bd"/>
</dbReference>
<dbReference type="GO" id="GO:0043138">
    <property type="term" value="F:3'-5' DNA helicase activity"/>
    <property type="evidence" value="ECO:0007669"/>
    <property type="project" value="UniProtKB-EC"/>
</dbReference>
<evidence type="ECO:0000256" key="10">
    <source>
        <dbReference type="PROSITE-ProRule" id="PRU00560"/>
    </source>
</evidence>
<evidence type="ECO:0000256" key="2">
    <source>
        <dbReference type="ARBA" id="ARBA00022741"/>
    </source>
</evidence>
<accession>A0A0G0VEW4</accession>
<gene>
    <name evidence="13" type="ORF">UU50_C0020G0004</name>
</gene>
<evidence type="ECO:0000256" key="1">
    <source>
        <dbReference type="ARBA" id="ARBA00009922"/>
    </source>
</evidence>
<dbReference type="GO" id="GO:0005524">
    <property type="term" value="F:ATP binding"/>
    <property type="evidence" value="ECO:0007669"/>
    <property type="project" value="UniProtKB-UniRule"/>
</dbReference>
<dbReference type="InterPro" id="IPR014017">
    <property type="entry name" value="DNA_helicase_UvrD-like_C"/>
</dbReference>
<evidence type="ECO:0000256" key="3">
    <source>
        <dbReference type="ARBA" id="ARBA00022801"/>
    </source>
</evidence>
<dbReference type="PATRIC" id="fig|1618983.3.peg.788"/>
<keyword evidence="6" id="KW-0413">Isomerase</keyword>
<dbReference type="Gene3D" id="3.40.50.300">
    <property type="entry name" value="P-loop containing nucleotide triphosphate hydrolases"/>
    <property type="match status" value="2"/>
</dbReference>
<evidence type="ECO:0000313" key="13">
    <source>
        <dbReference type="EMBL" id="KKR98186.1"/>
    </source>
</evidence>
<name>A0A0G0VEW4_9BACT</name>
<feature type="domain" description="UvrD-like helicase ATP-binding" evidence="11">
    <location>
        <begin position="20"/>
        <end position="304"/>
    </location>
</feature>
<evidence type="ECO:0000256" key="6">
    <source>
        <dbReference type="ARBA" id="ARBA00023235"/>
    </source>
</evidence>
<dbReference type="InterPro" id="IPR027417">
    <property type="entry name" value="P-loop_NTPase"/>
</dbReference>
<evidence type="ECO:0000256" key="7">
    <source>
        <dbReference type="ARBA" id="ARBA00034617"/>
    </source>
</evidence>
<dbReference type="Gene3D" id="1.10.486.10">
    <property type="entry name" value="PCRA, domain 4"/>
    <property type="match status" value="1"/>
</dbReference>
<feature type="domain" description="UvrD-like helicase C-terminal" evidence="12">
    <location>
        <begin position="305"/>
        <end position="567"/>
    </location>
</feature>
<comment type="catalytic activity">
    <reaction evidence="9">
        <text>ATP + H2O = ADP + phosphate + H(+)</text>
        <dbReference type="Rhea" id="RHEA:13065"/>
        <dbReference type="ChEBI" id="CHEBI:15377"/>
        <dbReference type="ChEBI" id="CHEBI:15378"/>
        <dbReference type="ChEBI" id="CHEBI:30616"/>
        <dbReference type="ChEBI" id="CHEBI:43474"/>
        <dbReference type="ChEBI" id="CHEBI:456216"/>
        <dbReference type="EC" id="5.6.2.4"/>
    </reaction>
</comment>
<evidence type="ECO:0000256" key="5">
    <source>
        <dbReference type="ARBA" id="ARBA00022840"/>
    </source>
</evidence>
<evidence type="ECO:0000259" key="11">
    <source>
        <dbReference type="PROSITE" id="PS51198"/>
    </source>
</evidence>
<dbReference type="EC" id="5.6.2.4" evidence="8"/>
<dbReference type="CDD" id="cd17932">
    <property type="entry name" value="DEXQc_UvrD"/>
    <property type="match status" value="1"/>
</dbReference>
<dbReference type="PROSITE" id="PS51198">
    <property type="entry name" value="UVRD_HELICASE_ATP_BIND"/>
    <property type="match status" value="1"/>
</dbReference>
<keyword evidence="2 10" id="KW-0547">Nucleotide-binding</keyword>
<dbReference type="Pfam" id="PF13361">
    <property type="entry name" value="UvrD_C"/>
    <property type="match status" value="2"/>
</dbReference>
<dbReference type="GO" id="GO:0003677">
    <property type="term" value="F:DNA binding"/>
    <property type="evidence" value="ECO:0007669"/>
    <property type="project" value="InterPro"/>
</dbReference>
<dbReference type="SUPFAM" id="SSF52540">
    <property type="entry name" value="P-loop containing nucleoside triphosphate hydrolases"/>
    <property type="match status" value="1"/>
</dbReference>
<dbReference type="EMBL" id="LCAW01000020">
    <property type="protein sequence ID" value="KKR98186.1"/>
    <property type="molecule type" value="Genomic_DNA"/>
</dbReference>